<organism evidence="3 4">
    <name type="scientific">Fluviibacter phosphoraccumulans</name>
    <dbReference type="NCBI Taxonomy" id="1751046"/>
    <lineage>
        <taxon>Bacteria</taxon>
        <taxon>Pseudomonadati</taxon>
        <taxon>Pseudomonadota</taxon>
        <taxon>Betaproteobacteria</taxon>
        <taxon>Rhodocyclales</taxon>
        <taxon>Fluviibacteraceae</taxon>
        <taxon>Fluviibacter</taxon>
    </lineage>
</organism>
<dbReference type="PANTHER" id="PTHR10948">
    <property type="entry name" value="TRANSPOSASE"/>
    <property type="match status" value="1"/>
</dbReference>
<dbReference type="InterPro" id="IPR001584">
    <property type="entry name" value="Integrase_cat-core"/>
</dbReference>
<dbReference type="GO" id="GO:0005829">
    <property type="term" value="C:cytosol"/>
    <property type="evidence" value="ECO:0007669"/>
    <property type="project" value="TreeGrafter"/>
</dbReference>
<dbReference type="AlphaFoldDB" id="A0A7R6QYD8"/>
<dbReference type="SUPFAM" id="SSF53098">
    <property type="entry name" value="Ribonuclease H-like"/>
    <property type="match status" value="1"/>
</dbReference>
<dbReference type="PANTHER" id="PTHR10948:SF23">
    <property type="entry name" value="TRANSPOSASE INSI FOR INSERTION SEQUENCE ELEMENT IS30A-RELATED"/>
    <property type="match status" value="1"/>
</dbReference>
<dbReference type="Proteomes" id="UP000463961">
    <property type="component" value="Chromosome"/>
</dbReference>
<dbReference type="NCBIfam" id="NF033563">
    <property type="entry name" value="transpos_IS30"/>
    <property type="match status" value="1"/>
</dbReference>
<dbReference type="Gene3D" id="3.30.420.10">
    <property type="entry name" value="Ribonuclease H-like superfamily/Ribonuclease H"/>
    <property type="match status" value="1"/>
</dbReference>
<sequence>MDRNSGLKGYRPKQAQEFACQRAEGSRNAPRVPEATLQVAAYFLRQDWSPEQVAGLVPVSHETLYRHIYADKAQGGTLWRSLRCQKKKRKRYAGGRDRRGQLPNRRSIHDRPAAVESRACVGHWEGDTVIGAAHKHAIVTVVERKSGFAVLSKVENKTSEAVSQAIIDRLKPYAARVMTLTYDNGKEFADHARIDAVDFTRFDRQPIMSKTEWRKRHEGHEISG</sequence>
<accession>A0A7R6QYD8</accession>
<dbReference type="GO" id="GO:0004803">
    <property type="term" value="F:transposase activity"/>
    <property type="evidence" value="ECO:0007669"/>
    <property type="project" value="TreeGrafter"/>
</dbReference>
<dbReference type="GO" id="GO:0003676">
    <property type="term" value="F:nucleic acid binding"/>
    <property type="evidence" value="ECO:0007669"/>
    <property type="project" value="InterPro"/>
</dbReference>
<feature type="domain" description="Integrase catalytic" evidence="2">
    <location>
        <begin position="108"/>
        <end position="202"/>
    </location>
</feature>
<dbReference type="InterPro" id="IPR051917">
    <property type="entry name" value="Transposase-Integrase"/>
</dbReference>
<dbReference type="GO" id="GO:0032196">
    <property type="term" value="P:transposition"/>
    <property type="evidence" value="ECO:0007669"/>
    <property type="project" value="TreeGrafter"/>
</dbReference>
<proteinExistence type="predicted"/>
<evidence type="ECO:0000256" key="1">
    <source>
        <dbReference type="SAM" id="MobiDB-lite"/>
    </source>
</evidence>
<evidence type="ECO:0000313" key="3">
    <source>
        <dbReference type="EMBL" id="BBU69702.1"/>
    </source>
</evidence>
<dbReference type="InterPro" id="IPR012337">
    <property type="entry name" value="RNaseH-like_sf"/>
</dbReference>
<dbReference type="EMBL" id="AP022345">
    <property type="protein sequence ID" value="BBU69702.1"/>
    <property type="molecule type" value="Genomic_DNA"/>
</dbReference>
<keyword evidence="4" id="KW-1185">Reference proteome</keyword>
<evidence type="ECO:0000259" key="2">
    <source>
        <dbReference type="PROSITE" id="PS50994"/>
    </source>
</evidence>
<name>A0A7R6QYD8_9RHOO</name>
<dbReference type="InterPro" id="IPR053392">
    <property type="entry name" value="Transposase_IS30-like"/>
</dbReference>
<dbReference type="GO" id="GO:0015074">
    <property type="term" value="P:DNA integration"/>
    <property type="evidence" value="ECO:0007669"/>
    <property type="project" value="InterPro"/>
</dbReference>
<dbReference type="InterPro" id="IPR036397">
    <property type="entry name" value="RNaseH_sf"/>
</dbReference>
<reference evidence="4" key="1">
    <citation type="submission" date="2020-01" db="EMBL/GenBank/DDBJ databases">
        <title>Phosphoaccumulans saitamaens gen. nov., sp. nov., a polyphosphate accumulating bacterium isolated from surface river water.</title>
        <authorList>
            <person name="Watanabe K."/>
            <person name="Suda W."/>
        </authorList>
    </citation>
    <scope>NUCLEOTIDE SEQUENCE [LARGE SCALE GENOMIC DNA]</scope>
    <source>
        <strain evidence="4">ICHIAU1</strain>
    </source>
</reference>
<dbReference type="PROSITE" id="PS50994">
    <property type="entry name" value="INTEGRASE"/>
    <property type="match status" value="1"/>
</dbReference>
<feature type="region of interest" description="Disordered" evidence="1">
    <location>
        <begin position="90"/>
        <end position="112"/>
    </location>
</feature>
<protein>
    <recommendedName>
        <fullName evidence="2">Integrase catalytic domain-containing protein</fullName>
    </recommendedName>
</protein>
<evidence type="ECO:0000313" key="4">
    <source>
        <dbReference type="Proteomes" id="UP000463961"/>
    </source>
</evidence>
<gene>
    <name evidence="3" type="ORF">ICHIAU1_19850</name>
</gene>